<dbReference type="EMBL" id="RSMR01000068">
    <property type="protein sequence ID" value="MIK95128.1"/>
    <property type="molecule type" value="Genomic_DNA"/>
</dbReference>
<dbReference type="PROSITE" id="PS50943">
    <property type="entry name" value="HTH_CROC1"/>
    <property type="match status" value="1"/>
</dbReference>
<evidence type="ECO:0000313" key="3">
    <source>
        <dbReference type="Proteomes" id="UP000885283"/>
    </source>
</evidence>
<sequence length="138" mass="15360">MIYAEAISIANSLVNAVPLLGGSTSRKDYKDALNLVEYLIEHEPDSPLIDMLTAKIDRYEDEAPELAEFNANIASTPGGVAMLRVLMDQYHLAQGDFENEIGKRSLVCRILNGQRRLTLDHARALARRFDLPVSAFID</sequence>
<protein>
    <submittedName>
        <fullName evidence="2">Transcriptional regulator</fullName>
    </submittedName>
</protein>
<dbReference type="SUPFAM" id="SSF47413">
    <property type="entry name" value="lambda repressor-like DNA-binding domains"/>
    <property type="match status" value="1"/>
</dbReference>
<name>A0A3R0CC77_SALER</name>
<dbReference type="PANTHER" id="PTHR40455:SF1">
    <property type="entry name" value="ANTITOXIN HIGA"/>
    <property type="match status" value="1"/>
</dbReference>
<dbReference type="GO" id="GO:0001046">
    <property type="term" value="F:core promoter sequence-specific DNA binding"/>
    <property type="evidence" value="ECO:0007669"/>
    <property type="project" value="TreeGrafter"/>
</dbReference>
<gene>
    <name evidence="2" type="ORF">KO51_27665</name>
</gene>
<feature type="domain" description="HTH cro/C1-type" evidence="1">
    <location>
        <begin position="83"/>
        <end position="136"/>
    </location>
</feature>
<dbReference type="PANTHER" id="PTHR40455">
    <property type="entry name" value="ANTITOXIN HIGA"/>
    <property type="match status" value="1"/>
</dbReference>
<dbReference type="AlphaFoldDB" id="A0A3R0CC77"/>
<evidence type="ECO:0000259" key="1">
    <source>
        <dbReference type="PROSITE" id="PS50943"/>
    </source>
</evidence>
<accession>A0A3R0CC77</accession>
<dbReference type="InterPro" id="IPR010982">
    <property type="entry name" value="Lambda_DNA-bd_dom_sf"/>
</dbReference>
<dbReference type="InterPro" id="IPR039060">
    <property type="entry name" value="Antitox_HigA"/>
</dbReference>
<reference evidence="2 3" key="1">
    <citation type="submission" date="2018-08" db="EMBL/GenBank/DDBJ databases">
        <authorList>
            <consortium name="GenomeTrakr network: Whole genome sequencing for foodborne pathogen traceback"/>
        </authorList>
    </citation>
    <scope>NUCLEOTIDE SEQUENCE [LARGE SCALE GENOMIC DNA]</scope>
    <source>
        <strain evidence="2 3">FLUFL-1338</strain>
    </source>
</reference>
<dbReference type="Proteomes" id="UP000885283">
    <property type="component" value="Unassembled WGS sequence"/>
</dbReference>
<dbReference type="InterPro" id="IPR001387">
    <property type="entry name" value="Cro/C1-type_HTH"/>
</dbReference>
<comment type="caution">
    <text evidence="2">The sequence shown here is derived from an EMBL/GenBank/DDBJ whole genome shotgun (WGS) entry which is preliminary data.</text>
</comment>
<dbReference type="GO" id="GO:0006355">
    <property type="term" value="P:regulation of DNA-templated transcription"/>
    <property type="evidence" value="ECO:0007669"/>
    <property type="project" value="InterPro"/>
</dbReference>
<evidence type="ECO:0000313" key="2">
    <source>
        <dbReference type="EMBL" id="MIK95128.1"/>
    </source>
</evidence>
<organism evidence="2 3">
    <name type="scientific">Salmonella enterica</name>
    <name type="common">Salmonella choleraesuis</name>
    <dbReference type="NCBI Taxonomy" id="28901"/>
    <lineage>
        <taxon>Bacteria</taxon>
        <taxon>Pseudomonadati</taxon>
        <taxon>Pseudomonadota</taxon>
        <taxon>Gammaproteobacteria</taxon>
        <taxon>Enterobacterales</taxon>
        <taxon>Enterobacteriaceae</taxon>
        <taxon>Salmonella</taxon>
    </lineage>
</organism>
<dbReference type="Gene3D" id="1.10.260.40">
    <property type="entry name" value="lambda repressor-like DNA-binding domains"/>
    <property type="match status" value="1"/>
</dbReference>
<proteinExistence type="predicted"/>